<dbReference type="PANTHER" id="PTHR43157:SF31">
    <property type="entry name" value="PHOSPHATIDYLINOSITOL-GLYCAN BIOSYNTHESIS CLASS F PROTEIN"/>
    <property type="match status" value="1"/>
</dbReference>
<keyword evidence="1" id="KW-0560">Oxidoreductase</keyword>
<dbReference type="RefSeq" id="WP_088077173.1">
    <property type="nucleotide sequence ID" value="NZ_JAHQCR010000008.1"/>
</dbReference>
<dbReference type="PRINTS" id="PR00080">
    <property type="entry name" value="SDRFAMILY"/>
</dbReference>
<dbReference type="CDD" id="cd05327">
    <property type="entry name" value="retinol-DH_like_SDR_c_like"/>
    <property type="match status" value="1"/>
</dbReference>
<evidence type="ECO:0000256" key="1">
    <source>
        <dbReference type="ARBA" id="ARBA00023002"/>
    </source>
</evidence>
<accession>A0ABS6JNG3</accession>
<dbReference type="SUPFAM" id="SSF51735">
    <property type="entry name" value="NAD(P)-binding Rossmann-fold domains"/>
    <property type="match status" value="1"/>
</dbReference>
<evidence type="ECO:0000256" key="2">
    <source>
        <dbReference type="RuleBase" id="RU000363"/>
    </source>
</evidence>
<dbReference type="InterPro" id="IPR036291">
    <property type="entry name" value="NAD(P)-bd_dom_sf"/>
</dbReference>
<dbReference type="InterPro" id="IPR002347">
    <property type="entry name" value="SDR_fam"/>
</dbReference>
<dbReference type="PANTHER" id="PTHR43157">
    <property type="entry name" value="PHOSPHATIDYLINOSITOL-GLYCAN BIOSYNTHESIS CLASS F PROTEIN-RELATED"/>
    <property type="match status" value="1"/>
</dbReference>
<evidence type="ECO:0000313" key="4">
    <source>
        <dbReference type="Proteomes" id="UP000790580"/>
    </source>
</evidence>
<dbReference type="Proteomes" id="UP000790580">
    <property type="component" value="Unassembled WGS sequence"/>
</dbReference>
<dbReference type="Pfam" id="PF00106">
    <property type="entry name" value="adh_short"/>
    <property type="match status" value="1"/>
</dbReference>
<comment type="caution">
    <text evidence="3">The sequence shown here is derived from an EMBL/GenBank/DDBJ whole genome shotgun (WGS) entry which is preliminary data.</text>
</comment>
<comment type="similarity">
    <text evidence="2">Belongs to the short-chain dehydrogenases/reductases (SDR) family.</text>
</comment>
<dbReference type="PRINTS" id="PR00081">
    <property type="entry name" value="GDHRDH"/>
</dbReference>
<keyword evidence="4" id="KW-1185">Reference proteome</keyword>
<reference evidence="3 4" key="1">
    <citation type="submission" date="2021-06" db="EMBL/GenBank/DDBJ databases">
        <title>Bacillus sp. RD4P76, an endophyte from a halophyte.</title>
        <authorList>
            <person name="Sun J.-Q."/>
        </authorList>
    </citation>
    <scope>NUCLEOTIDE SEQUENCE [LARGE SCALE GENOMIC DNA]</scope>
    <source>
        <strain evidence="3 4">JCM 17098</strain>
    </source>
</reference>
<proteinExistence type="inferred from homology"/>
<evidence type="ECO:0000313" key="3">
    <source>
        <dbReference type="EMBL" id="MBU9719965.1"/>
    </source>
</evidence>
<dbReference type="EMBL" id="JAHQCR010000008">
    <property type="protein sequence ID" value="MBU9719965.1"/>
    <property type="molecule type" value="Genomic_DNA"/>
</dbReference>
<gene>
    <name evidence="3" type="ORF">KS407_00745</name>
</gene>
<name>A0ABS6JNG3_9BACI</name>
<sequence length="284" mass="31305">MKPRENQQITLVTGANSGMGKATSLAFAKLGTHVVMMCRNKEKGEAARQEVVSESGNHSVDLHICDLGNLEDIRQFAQTFNLNYPKLDVLINNAAIITTKRKETGDGFELQFGVNHLGPFLLTNLLLEKLKTASSARIINVSSGAHKIGTIDFNDLQTQHKKYRTFSVYGQSKLANILFTNELARRLEDTNITANSLHPGAVATNLGIDRETGFGKTIVRMLRPFFKTPEEGADTAIYLATSPEVAGVSGKYFINRKVVKTKKAEDPTVAKKLWEVSEKLVGLR</sequence>
<protein>
    <submittedName>
        <fullName evidence="3">SDR family oxidoreductase</fullName>
    </submittedName>
</protein>
<organism evidence="3 4">
    <name type="scientific">Evansella alkalicola</name>
    <dbReference type="NCBI Taxonomy" id="745819"/>
    <lineage>
        <taxon>Bacteria</taxon>
        <taxon>Bacillati</taxon>
        <taxon>Bacillota</taxon>
        <taxon>Bacilli</taxon>
        <taxon>Bacillales</taxon>
        <taxon>Bacillaceae</taxon>
        <taxon>Evansella</taxon>
    </lineage>
</organism>
<dbReference type="Gene3D" id="3.40.50.720">
    <property type="entry name" value="NAD(P)-binding Rossmann-like Domain"/>
    <property type="match status" value="1"/>
</dbReference>